<reference evidence="24 25" key="1">
    <citation type="submission" date="2018-11" db="EMBL/GenBank/DDBJ databases">
        <title>Genomes From Bacteria Associated with the Canine Oral Cavity: a Test Case for Automated Genome-Based Taxonomic Assignment.</title>
        <authorList>
            <person name="Coil D.A."/>
            <person name="Jospin G."/>
            <person name="Darling A.E."/>
            <person name="Wallis C."/>
            <person name="Davis I.J."/>
            <person name="Harris S."/>
            <person name="Eisen J.A."/>
            <person name="Holcombe L.J."/>
            <person name="O'Flynn C."/>
        </authorList>
    </citation>
    <scope>NUCLEOTIDE SEQUENCE [LARGE SCALE GENOMIC DNA]</scope>
    <source>
        <strain evidence="24 25">OH1047_COT-310</strain>
    </source>
</reference>
<dbReference type="InterPro" id="IPR002684">
    <property type="entry name" value="Biotin_synth/BioAB"/>
</dbReference>
<feature type="binding site" evidence="22">
    <location>
        <position position="69"/>
    </location>
    <ligand>
        <name>[4Fe-4S] cluster</name>
        <dbReference type="ChEBI" id="CHEBI:49883"/>
        <note>4Fe-4S-S-AdoMet</note>
    </ligand>
</feature>
<keyword evidence="9 21" id="KW-0032">Aminotransferase</keyword>
<keyword evidence="18" id="KW-0511">Multifunctional enzyme</keyword>
<dbReference type="EC" id="2.6.1.62" evidence="21"/>
<comment type="pathway">
    <text evidence="4 21">Cofactor biosynthesis; biotin biosynthesis; 7,8-diaminononanoate from 8-amino-7-oxononanoate (SAM route): step 1/1.</text>
</comment>
<keyword evidence="11 22" id="KW-0949">S-adenosyl-L-methionine</keyword>
<comment type="subcellular location">
    <subcellularLocation>
        <location evidence="21">Cytoplasm</location>
    </subcellularLocation>
</comment>
<feature type="binding site" evidence="21">
    <location>
        <position position="710"/>
    </location>
    <ligand>
        <name>substrate</name>
    </ligand>
</feature>
<evidence type="ECO:0000256" key="18">
    <source>
        <dbReference type="ARBA" id="ARBA00023268"/>
    </source>
</evidence>
<evidence type="ECO:0000256" key="20">
    <source>
        <dbReference type="ARBA" id="ARBA00051157"/>
    </source>
</evidence>
<evidence type="ECO:0000256" key="14">
    <source>
        <dbReference type="ARBA" id="ARBA00022756"/>
    </source>
</evidence>
<dbReference type="EMBL" id="RQYF01000021">
    <property type="protein sequence ID" value="RRD91858.1"/>
    <property type="molecule type" value="Genomic_DNA"/>
</dbReference>
<dbReference type="UniPathway" id="UPA00078">
    <property type="reaction ID" value="UER00160"/>
</dbReference>
<comment type="function">
    <text evidence="21">Catalyzes the transfer of the alpha-amino group from S-adenosyl-L-methionine (SAM) to 7-keto-8-aminopelargonic acid (KAPA) to form 7,8-diaminopelargonic acid (DAPA). It is the only aminotransferase known to utilize SAM as an amino donor.</text>
</comment>
<dbReference type="PROSITE" id="PS00600">
    <property type="entry name" value="AA_TRANSFER_CLASS_3"/>
    <property type="match status" value="1"/>
</dbReference>
<dbReference type="GO" id="GO:0005506">
    <property type="term" value="F:iron ion binding"/>
    <property type="evidence" value="ECO:0007669"/>
    <property type="project" value="UniProtKB-UniRule"/>
</dbReference>
<dbReference type="CDD" id="cd00610">
    <property type="entry name" value="OAT_like"/>
    <property type="match status" value="1"/>
</dbReference>
<feature type="binding site" evidence="22">
    <location>
        <position position="138"/>
    </location>
    <ligand>
        <name>[2Fe-2S] cluster</name>
        <dbReference type="ChEBI" id="CHEBI:190135"/>
    </ligand>
</feature>
<dbReference type="InterPro" id="IPR006638">
    <property type="entry name" value="Elp3/MiaA/NifB-like_rSAM"/>
</dbReference>
<feature type="binding site" evidence="22">
    <location>
        <position position="268"/>
    </location>
    <ligand>
        <name>[2Fe-2S] cluster</name>
        <dbReference type="ChEBI" id="CHEBI:190135"/>
    </ligand>
</feature>
<keyword evidence="10 22" id="KW-0808">Transferase</keyword>
<dbReference type="PROSITE" id="PS51918">
    <property type="entry name" value="RADICAL_SAM"/>
    <property type="match status" value="1"/>
</dbReference>
<dbReference type="RefSeq" id="WP_125239011.1">
    <property type="nucleotide sequence ID" value="NZ_RQYF01000021.1"/>
</dbReference>
<dbReference type="SFLD" id="SFLDG01278">
    <property type="entry name" value="biotin_synthase_like"/>
    <property type="match status" value="1"/>
</dbReference>
<evidence type="ECO:0000256" key="16">
    <source>
        <dbReference type="ARBA" id="ARBA00023004"/>
    </source>
</evidence>
<dbReference type="InterPro" id="IPR058240">
    <property type="entry name" value="rSAM_sf"/>
</dbReference>
<dbReference type="NCBIfam" id="NF004624">
    <property type="entry name" value="PRK05964.1"/>
    <property type="match status" value="1"/>
</dbReference>
<keyword evidence="12 22" id="KW-0001">2Fe-2S</keyword>
<keyword evidence="15 21" id="KW-0663">Pyridoxal phosphate</keyword>
<evidence type="ECO:0000256" key="10">
    <source>
        <dbReference type="ARBA" id="ARBA00022679"/>
    </source>
</evidence>
<evidence type="ECO:0000256" key="7">
    <source>
        <dbReference type="ARBA" id="ARBA00011738"/>
    </source>
</evidence>
<feature type="binding site" evidence="21">
    <location>
        <position position="461"/>
    </location>
    <ligand>
        <name>substrate</name>
    </ligand>
</feature>
<dbReference type="HAMAP" id="MF_00834">
    <property type="entry name" value="BioA"/>
    <property type="match status" value="1"/>
</dbReference>
<evidence type="ECO:0000256" key="15">
    <source>
        <dbReference type="ARBA" id="ARBA00022898"/>
    </source>
</evidence>
<dbReference type="InterPro" id="IPR010722">
    <property type="entry name" value="BATS_dom"/>
</dbReference>
<protein>
    <recommendedName>
        <fullName evidence="21 22">Multifunctional fusion protein</fullName>
    </recommendedName>
    <domain>
        <recommendedName>
            <fullName evidence="21">Adenosylmethionine-8-amino-7-oxononanoate aminotransferase</fullName>
            <ecNumber evidence="21">2.6.1.62</ecNumber>
        </recommendedName>
        <alternativeName>
            <fullName evidence="21">7,8-diamino-pelargonic acid aminotransferase</fullName>
        </alternativeName>
        <alternativeName>
            <fullName evidence="21">7,8-diaminononanoate synthase</fullName>
        </alternativeName>
        <alternativeName>
            <fullName evidence="21">Diaminopelargonic acid synthase</fullName>
            <shortName evidence="21">DANS</shortName>
            <shortName evidence="21">DAPA AT</shortName>
            <shortName evidence="21">DAPA aminotransferase</shortName>
        </alternativeName>
    </domain>
    <domain>
        <recommendedName>
            <fullName evidence="22">Biotin synthase</fullName>
            <ecNumber evidence="22">2.8.1.6</ecNumber>
        </recommendedName>
    </domain>
</protein>
<dbReference type="AlphaFoldDB" id="A0A3P2AA62"/>
<evidence type="ECO:0000256" key="17">
    <source>
        <dbReference type="ARBA" id="ARBA00023014"/>
    </source>
</evidence>
<accession>A0A3P2AA62</accession>
<evidence type="ECO:0000256" key="2">
    <source>
        <dbReference type="ARBA" id="ARBA00003991"/>
    </source>
</evidence>
<comment type="cofactor">
    <cofactor evidence="1 21">
        <name>pyridoxal 5'-phosphate</name>
        <dbReference type="ChEBI" id="CHEBI:597326"/>
    </cofactor>
</comment>
<comment type="catalytic activity">
    <reaction evidence="20 22">
        <text>(4R,5S)-dethiobiotin + (sulfur carrier)-SH + 2 reduced [2Fe-2S]-[ferredoxin] + 2 S-adenosyl-L-methionine = (sulfur carrier)-H + biotin + 2 5'-deoxyadenosine + 2 L-methionine + 2 oxidized [2Fe-2S]-[ferredoxin]</text>
        <dbReference type="Rhea" id="RHEA:22060"/>
        <dbReference type="Rhea" id="RHEA-COMP:10000"/>
        <dbReference type="Rhea" id="RHEA-COMP:10001"/>
        <dbReference type="Rhea" id="RHEA-COMP:14737"/>
        <dbReference type="Rhea" id="RHEA-COMP:14739"/>
        <dbReference type="ChEBI" id="CHEBI:17319"/>
        <dbReference type="ChEBI" id="CHEBI:29917"/>
        <dbReference type="ChEBI" id="CHEBI:33737"/>
        <dbReference type="ChEBI" id="CHEBI:33738"/>
        <dbReference type="ChEBI" id="CHEBI:57586"/>
        <dbReference type="ChEBI" id="CHEBI:57844"/>
        <dbReference type="ChEBI" id="CHEBI:59789"/>
        <dbReference type="ChEBI" id="CHEBI:64428"/>
        <dbReference type="ChEBI" id="CHEBI:149473"/>
        <dbReference type="EC" id="2.8.1.6"/>
    </reaction>
</comment>
<dbReference type="Pfam" id="PF00202">
    <property type="entry name" value="Aminotran_3"/>
    <property type="match status" value="1"/>
</dbReference>
<gene>
    <name evidence="21" type="primary">bioA</name>
    <name evidence="22" type="synonym">bioB</name>
    <name evidence="24" type="ORF">EII33_06545</name>
</gene>
<keyword evidence="16 22" id="KW-0408">Iron</keyword>
<dbReference type="GO" id="GO:0009102">
    <property type="term" value="P:biotin biosynthetic process"/>
    <property type="evidence" value="ECO:0007669"/>
    <property type="project" value="UniProtKB-UniRule"/>
</dbReference>
<dbReference type="SMART" id="SM00876">
    <property type="entry name" value="BATS"/>
    <property type="match status" value="1"/>
</dbReference>
<dbReference type="CDD" id="cd01335">
    <property type="entry name" value="Radical_SAM"/>
    <property type="match status" value="1"/>
</dbReference>
<comment type="similarity">
    <text evidence="6">In the C-terminal section; belongs to the class-III pyridoxal-phosphate-dependent aminotransferase family. BioA subfamily.</text>
</comment>
<feature type="binding site" evidence="21">
    <location>
        <begin position="428"/>
        <end position="429"/>
    </location>
    <ligand>
        <name>pyridoxal 5'-phosphate</name>
        <dbReference type="ChEBI" id="CHEBI:597326"/>
    </ligand>
</feature>
<feature type="modified residue" description="N6-(pyridoxal phosphate)lysine" evidence="21">
    <location>
        <position position="591"/>
    </location>
</feature>
<keyword evidence="8 22" id="KW-0004">4Fe-4S</keyword>
<organism evidence="24 25">
    <name type="scientific">Prevotella heparinolytica</name>
    <dbReference type="NCBI Taxonomy" id="28113"/>
    <lineage>
        <taxon>Bacteria</taxon>
        <taxon>Pseudomonadati</taxon>
        <taxon>Bacteroidota</taxon>
        <taxon>Bacteroidia</taxon>
        <taxon>Bacteroidales</taxon>
        <taxon>Bacteroidaceae</taxon>
        <taxon>Bacteroides</taxon>
    </lineage>
</organism>
<comment type="function">
    <text evidence="22">Catalyzes the conversion of dethiobiotin (DTB) to biotin by the insertion of a sulfur atom into dethiobiotin via a radical-based mechanism.</text>
</comment>
<feature type="binding site" evidence="21">
    <location>
        <position position="591"/>
    </location>
    <ligand>
        <name>substrate</name>
    </ligand>
</feature>
<dbReference type="Gene3D" id="3.20.20.70">
    <property type="entry name" value="Aldolase class I"/>
    <property type="match status" value="1"/>
</dbReference>
<dbReference type="InterPro" id="IPR015424">
    <property type="entry name" value="PyrdxlP-dep_Trfase"/>
</dbReference>
<dbReference type="SUPFAM" id="SSF102114">
    <property type="entry name" value="Radical SAM enzymes"/>
    <property type="match status" value="1"/>
</dbReference>
<keyword evidence="14 22" id="KW-0093">Biotin biosynthesis</keyword>
<feature type="binding site" evidence="21">
    <location>
        <position position="562"/>
    </location>
    <ligand>
        <name>pyridoxal 5'-phosphate</name>
        <dbReference type="ChEBI" id="CHEBI:597326"/>
    </ligand>
</feature>
<dbReference type="GO" id="GO:0005737">
    <property type="term" value="C:cytoplasm"/>
    <property type="evidence" value="ECO:0007669"/>
    <property type="project" value="UniProtKB-SubCell"/>
</dbReference>
<comment type="cofactor">
    <cofactor evidence="22">
        <name>[4Fe-4S] cluster</name>
        <dbReference type="ChEBI" id="CHEBI:49883"/>
    </cofactor>
    <text evidence="22">Binds 1 [4Fe-4S] cluster. The cluster is coordinated with 3 cysteines and an exchangeable S-adenosyl-L-methionine.</text>
</comment>
<sequence length="744" mass="82695">MTVQELKAQVLQGNPIKKEEAEWLAAQPDKEALYDAAHEITQALASEEFDMCSIINAKSGKCPENCKWCAQSAHYKTQADVYDLVDKEECLRHAKYNESQGVARFSLVASGRKPSGKQMKKLCEAARHMRRNSSIQLCASLGLLNENEMQALHDAGVTRYHCNLETAPSYFPQLCSTHTQEEKLRTLQAARNAGMDICSGGIIGMGESIEQRIEFAFTLKELEVQSIPINLLSPIPGTPLEHQASLTEEEVLTTIALFRFINPTAFLRFAGGRSQLSQGTVKKALHIGINSAIVGDLLTTLGSKVSEDKVLIEDAGYRFSDSQFDREHLWHPYTSTTNPLPVYKVKRADGATITLENGETLIEGMSSWWCAVHGYNHPALNRAAEEQLSKMSHVMFGGLTHAPAIELGQLLLPLVPPSMQKIFYADSGSVAVEVAMKMAVQYWHGKGKKEKSNFVTIHSGYHGDTWNAMSVCDPVTGMHSLFGSTLPVRYFCPKPHSRYDGEWNAQDAEYLQETVEKHHEELAALILEPIVQGAGGMWFYHPQYLHEAARICKEYNLLLIFDEIATGFGRTGKLFAWEHAGVEPDIMCIGKALTGGYMTLSAVLATNEVADTISNHSPGVFMHGPTFMGNPLACAVACASVKLLTSPEYDWQGKVRRIENQLKKELEPARNLPLVRDVRILGAIGVIELTVDVNMAWMQKRFVEEGIWIRPFGKLVYLMPPFIIEPEQLTRLTSGLIKIIGEMK</sequence>
<dbReference type="GO" id="GO:0030170">
    <property type="term" value="F:pyridoxal phosphate binding"/>
    <property type="evidence" value="ECO:0007669"/>
    <property type="project" value="UniProtKB-UniRule"/>
</dbReference>
<dbReference type="NCBIfam" id="NF005940">
    <property type="entry name" value="PRK07986.1"/>
    <property type="match status" value="1"/>
</dbReference>
<dbReference type="FunFam" id="3.40.640.10:FF:000041">
    <property type="entry name" value="Adenosylmethionine-8-amino-7-oxononanoate aminotransferase"/>
    <property type="match status" value="1"/>
</dbReference>
<dbReference type="InterPro" id="IPR049704">
    <property type="entry name" value="Aminotrans_3_PPA_site"/>
</dbReference>
<evidence type="ECO:0000256" key="5">
    <source>
        <dbReference type="ARBA" id="ARBA00005255"/>
    </source>
</evidence>
<evidence type="ECO:0000256" key="8">
    <source>
        <dbReference type="ARBA" id="ARBA00022485"/>
    </source>
</evidence>
<name>A0A3P2AA62_9BACE</name>
<evidence type="ECO:0000256" key="3">
    <source>
        <dbReference type="ARBA" id="ARBA00004942"/>
    </source>
</evidence>
<comment type="subunit">
    <text evidence="7 22">Homodimer.</text>
</comment>
<evidence type="ECO:0000256" key="19">
    <source>
        <dbReference type="ARBA" id="ARBA00048449"/>
    </source>
</evidence>
<dbReference type="GO" id="GO:0051537">
    <property type="term" value="F:2 iron, 2 sulfur cluster binding"/>
    <property type="evidence" value="ECO:0007669"/>
    <property type="project" value="UniProtKB-KW"/>
</dbReference>
<feature type="binding site" evidence="22">
    <location>
        <position position="198"/>
    </location>
    <ligand>
        <name>[2Fe-2S] cluster</name>
        <dbReference type="ChEBI" id="CHEBI:190135"/>
    </ligand>
</feature>
<feature type="binding site" evidence="22">
    <location>
        <position position="106"/>
    </location>
    <ligand>
        <name>[2Fe-2S] cluster</name>
        <dbReference type="ChEBI" id="CHEBI:190135"/>
    </ligand>
</feature>
<dbReference type="EC" id="2.8.1.6" evidence="22"/>
<dbReference type="Pfam" id="PF06968">
    <property type="entry name" value="BATS"/>
    <property type="match status" value="1"/>
</dbReference>
<dbReference type="GO" id="GO:0004015">
    <property type="term" value="F:adenosylmethionine-8-amino-7-oxononanoate transaminase activity"/>
    <property type="evidence" value="ECO:0007669"/>
    <property type="project" value="UniProtKB-UniRule"/>
</dbReference>
<evidence type="ECO:0000256" key="13">
    <source>
        <dbReference type="ARBA" id="ARBA00022723"/>
    </source>
</evidence>
<dbReference type="SFLD" id="SFLDS00029">
    <property type="entry name" value="Radical_SAM"/>
    <property type="match status" value="1"/>
</dbReference>
<comment type="catalytic activity">
    <reaction evidence="19 21">
        <text>(8S)-8-amino-7-oxononanoate + S-adenosyl-L-methionine = S-adenosyl-4-methylsulfanyl-2-oxobutanoate + (7R,8S)-7,8-diammoniononanoate</text>
        <dbReference type="Rhea" id="RHEA:16861"/>
        <dbReference type="ChEBI" id="CHEBI:16490"/>
        <dbReference type="ChEBI" id="CHEBI:59789"/>
        <dbReference type="ChEBI" id="CHEBI:149468"/>
        <dbReference type="ChEBI" id="CHEBI:149469"/>
        <dbReference type="EC" id="2.6.1.62"/>
    </reaction>
</comment>
<dbReference type="SUPFAM" id="SSF53383">
    <property type="entry name" value="PLP-dependent transferases"/>
    <property type="match status" value="1"/>
</dbReference>
<dbReference type="PANTHER" id="PTHR42684:SF17">
    <property type="entry name" value="ADENOSYLMETHIONINE-8-AMINO-7-OXONONANOATE AMINOTRANSFERASE"/>
    <property type="match status" value="1"/>
</dbReference>
<comment type="cofactor">
    <cofactor evidence="22">
        <name>[2Fe-2S] cluster</name>
        <dbReference type="ChEBI" id="CHEBI:190135"/>
    </cofactor>
    <text evidence="22">Binds 1 [2Fe-2S] cluster. The cluster is coordinated with 3 cysteines and 1 arginine.</text>
</comment>
<dbReference type="Gene3D" id="3.90.1150.10">
    <property type="entry name" value="Aspartate Aminotransferase, domain 1"/>
    <property type="match status" value="1"/>
</dbReference>
<comment type="similarity">
    <text evidence="5">In the N-terminal section; belongs to the radical SAM superfamily. Biotin synthase family.</text>
</comment>
<dbReference type="InterPro" id="IPR005814">
    <property type="entry name" value="Aminotrans_3"/>
</dbReference>
<dbReference type="FunFam" id="3.20.20.70:FF:000026">
    <property type="entry name" value="Biotin synthase"/>
    <property type="match status" value="1"/>
</dbReference>
<evidence type="ECO:0000256" key="4">
    <source>
        <dbReference type="ARBA" id="ARBA00005063"/>
    </source>
</evidence>
<dbReference type="InterPro" id="IPR015422">
    <property type="entry name" value="PyrdxlP-dep_Trfase_small"/>
</dbReference>
<feature type="binding site" evidence="21">
    <location>
        <position position="368"/>
    </location>
    <ligand>
        <name>substrate</name>
    </ligand>
</feature>
<keyword evidence="13 22" id="KW-0479">Metal-binding</keyword>
<dbReference type="SMART" id="SM00729">
    <property type="entry name" value="Elp3"/>
    <property type="match status" value="1"/>
</dbReference>
<dbReference type="Proteomes" id="UP000279562">
    <property type="component" value="Unassembled WGS sequence"/>
</dbReference>
<dbReference type="SFLD" id="SFLDG01060">
    <property type="entry name" value="BATS_domain_containing"/>
    <property type="match status" value="1"/>
</dbReference>
<dbReference type="InterPro" id="IPR015421">
    <property type="entry name" value="PyrdxlP-dep_Trfase_major"/>
</dbReference>
<keyword evidence="21" id="KW-0963">Cytoplasm</keyword>
<evidence type="ECO:0000256" key="12">
    <source>
        <dbReference type="ARBA" id="ARBA00022714"/>
    </source>
</evidence>
<evidence type="ECO:0000256" key="22">
    <source>
        <dbReference type="HAMAP-Rule" id="MF_01694"/>
    </source>
</evidence>
<dbReference type="Gene3D" id="3.40.640.10">
    <property type="entry name" value="Type I PLP-dependent aspartate aminotransferase-like (Major domain)"/>
    <property type="match status" value="1"/>
</dbReference>
<feature type="binding site" evidence="22">
    <location>
        <position position="62"/>
    </location>
    <ligand>
        <name>[4Fe-4S] cluster</name>
        <dbReference type="ChEBI" id="CHEBI:49883"/>
        <note>4Fe-4S-S-AdoMet</note>
    </ligand>
</feature>
<dbReference type="HAMAP" id="MF_01694">
    <property type="entry name" value="BioB"/>
    <property type="match status" value="1"/>
</dbReference>
<feature type="site" description="Participates in the substrate recognition with KAPA and in a stacking interaction with the adenine ring of SAM" evidence="21">
    <location>
        <position position="333"/>
    </location>
</feature>
<dbReference type="PANTHER" id="PTHR42684">
    <property type="entry name" value="ADENOSYLMETHIONINE-8-AMINO-7-OXONONANOATE AMINOTRANSFERASE"/>
    <property type="match status" value="1"/>
</dbReference>
<evidence type="ECO:0000313" key="25">
    <source>
        <dbReference type="Proteomes" id="UP000279562"/>
    </source>
</evidence>
<dbReference type="Pfam" id="PF04055">
    <property type="entry name" value="Radical_SAM"/>
    <property type="match status" value="1"/>
</dbReference>
<dbReference type="InterPro" id="IPR007197">
    <property type="entry name" value="rSAM"/>
</dbReference>
<feature type="binding site" evidence="21">
    <location>
        <begin position="625"/>
        <end position="626"/>
    </location>
    <ligand>
        <name>pyridoxal 5'-phosphate</name>
        <dbReference type="ChEBI" id="CHEBI:597326"/>
    </ligand>
</feature>
<dbReference type="InterPro" id="IPR013785">
    <property type="entry name" value="Aldolase_TIM"/>
</dbReference>
<dbReference type="GO" id="GO:0051539">
    <property type="term" value="F:4 iron, 4 sulfur cluster binding"/>
    <property type="evidence" value="ECO:0007669"/>
    <property type="project" value="UniProtKB-KW"/>
</dbReference>
<evidence type="ECO:0000256" key="1">
    <source>
        <dbReference type="ARBA" id="ARBA00001933"/>
    </source>
</evidence>
<keyword evidence="25" id="KW-1185">Reference proteome</keyword>
<evidence type="ECO:0000259" key="23">
    <source>
        <dbReference type="PROSITE" id="PS51918"/>
    </source>
</evidence>
<dbReference type="InterPro" id="IPR005815">
    <property type="entry name" value="BioA"/>
</dbReference>
<evidence type="ECO:0000256" key="6">
    <source>
        <dbReference type="ARBA" id="ARBA00006507"/>
    </source>
</evidence>
<feature type="binding site" evidence="21">
    <location>
        <position position="624"/>
    </location>
    <ligand>
        <name>substrate</name>
    </ligand>
</feature>
<dbReference type="GO" id="GO:0004076">
    <property type="term" value="F:biotin synthase activity"/>
    <property type="evidence" value="ECO:0007669"/>
    <property type="project" value="UniProtKB-UniRule"/>
</dbReference>
<comment type="caution">
    <text evidence="24">The sequence shown here is derived from an EMBL/GenBank/DDBJ whole genome shotgun (WGS) entry which is preliminary data.</text>
</comment>
<evidence type="ECO:0000256" key="9">
    <source>
        <dbReference type="ARBA" id="ARBA00022576"/>
    </source>
</evidence>
<evidence type="ECO:0000256" key="21">
    <source>
        <dbReference type="HAMAP-Rule" id="MF_00834"/>
    </source>
</evidence>
<dbReference type="NCBIfam" id="TIGR00508">
    <property type="entry name" value="bioA"/>
    <property type="match status" value="1"/>
</dbReference>
<evidence type="ECO:0000256" key="11">
    <source>
        <dbReference type="ARBA" id="ARBA00022691"/>
    </source>
</evidence>
<evidence type="ECO:0000313" key="24">
    <source>
        <dbReference type="EMBL" id="RRD91858.1"/>
    </source>
</evidence>
<keyword evidence="17 22" id="KW-0411">Iron-sulfur</keyword>
<comment type="function">
    <text evidence="2">Catalyzes two activities which are involved in the biotine biosynthesis: the conversion of dethiobiotin (DTB) to biotin by the insertion of a sulfur atom into dethiobiotin via a radical-based mechanism, and the transfer of the alpha-amino group from S-adenosyl-L-methionine (SAM) to 7-keto-8-aminopelargonic acid (KAPA) to form 7,8-diaminopelargonic acid (DAPA).</text>
</comment>
<feature type="domain" description="Radical SAM core" evidence="23">
    <location>
        <begin position="44"/>
        <end position="273"/>
    </location>
</feature>
<proteinExistence type="inferred from homology"/>
<feature type="binding site" evidence="22">
    <location>
        <position position="66"/>
    </location>
    <ligand>
        <name>[4Fe-4S] cluster</name>
        <dbReference type="ChEBI" id="CHEBI:49883"/>
        <note>4Fe-4S-S-AdoMet</note>
    </ligand>
</feature>
<comment type="similarity">
    <text evidence="22">Belongs to the radical SAM superfamily. Biotin synthase family.</text>
</comment>
<comment type="pathway">
    <text evidence="3 22">Cofactor biosynthesis; biotin biosynthesis; biotin from 7,8-diaminononanoate: step 2/2.</text>
</comment>
<dbReference type="NCBIfam" id="TIGR00433">
    <property type="entry name" value="bioB"/>
    <property type="match status" value="1"/>
</dbReference>
<comment type="similarity">
    <text evidence="21">Belongs to the class-III pyridoxal-phosphate-dependent aminotransferase family. BioA subfamily.</text>
</comment>